<dbReference type="PANTHER" id="PTHR30537">
    <property type="entry name" value="HTH-TYPE TRANSCRIPTIONAL REGULATOR"/>
    <property type="match status" value="1"/>
</dbReference>
<evidence type="ECO:0000256" key="4">
    <source>
        <dbReference type="ARBA" id="ARBA00023163"/>
    </source>
</evidence>
<dbReference type="EMBL" id="JXXV01000018">
    <property type="protein sequence ID" value="KJY82719.1"/>
    <property type="molecule type" value="Genomic_DNA"/>
</dbReference>
<dbReference type="PANTHER" id="PTHR30537:SF10">
    <property type="entry name" value="TRANSCRIPTIONAL REGULATOR-RELATED"/>
    <property type="match status" value="1"/>
</dbReference>
<dbReference type="InterPro" id="IPR000847">
    <property type="entry name" value="LysR_HTH_N"/>
</dbReference>
<dbReference type="Gene3D" id="1.10.10.10">
    <property type="entry name" value="Winged helix-like DNA-binding domain superfamily/Winged helix DNA-binding domain"/>
    <property type="match status" value="1"/>
</dbReference>
<evidence type="ECO:0000313" key="7">
    <source>
        <dbReference type="Proteomes" id="UP000033673"/>
    </source>
</evidence>
<keyword evidence="4" id="KW-0804">Transcription</keyword>
<evidence type="ECO:0000256" key="3">
    <source>
        <dbReference type="ARBA" id="ARBA00023125"/>
    </source>
</evidence>
<protein>
    <submittedName>
        <fullName evidence="6">LysR family transcriptional regulator</fullName>
    </submittedName>
</protein>
<evidence type="ECO:0000259" key="5">
    <source>
        <dbReference type="PROSITE" id="PS50931"/>
    </source>
</evidence>
<dbReference type="InterPro" id="IPR058163">
    <property type="entry name" value="LysR-type_TF_proteobact-type"/>
</dbReference>
<dbReference type="Gene3D" id="3.40.190.290">
    <property type="match status" value="1"/>
</dbReference>
<dbReference type="Pfam" id="PF03466">
    <property type="entry name" value="LysR_substrate"/>
    <property type="match status" value="1"/>
</dbReference>
<sequence>MANWDGVSEFVGVAETQSFTLAAKKLDTSVAQISRKVASLEERLAVKLLHRTTRKVSLTEAGQTYFQQCKHLVEGLELAELAITQMQSTPKGLLKVTAPVTFGEQTLAPLLHQFLECYPQVDLDLALTNQKLDLIEVGVDVAIRLGKLRDSTLVAKRLSSRQLYVCASPSYIEKYGEPHTLSELSYHQCLVGSVDYWRFKDSKSDKSIRVSGRIHCNSGYALLDAAKRGLGLVQLPDHYVQEALEAGELVEVLSEYRDEREGIWALYPQNRNLSPKVRLLIDFLAEKLDEN</sequence>
<dbReference type="InterPro" id="IPR036390">
    <property type="entry name" value="WH_DNA-bd_sf"/>
</dbReference>
<dbReference type="GO" id="GO:0003700">
    <property type="term" value="F:DNA-binding transcription factor activity"/>
    <property type="evidence" value="ECO:0007669"/>
    <property type="project" value="InterPro"/>
</dbReference>
<evidence type="ECO:0000256" key="2">
    <source>
        <dbReference type="ARBA" id="ARBA00023015"/>
    </source>
</evidence>
<dbReference type="GO" id="GO:0043565">
    <property type="term" value="F:sequence-specific DNA binding"/>
    <property type="evidence" value="ECO:0007669"/>
    <property type="project" value="TreeGrafter"/>
</dbReference>
<dbReference type="SUPFAM" id="SSF53850">
    <property type="entry name" value="Periplasmic binding protein-like II"/>
    <property type="match status" value="1"/>
</dbReference>
<dbReference type="PROSITE" id="PS50931">
    <property type="entry name" value="HTH_LYSR"/>
    <property type="match status" value="1"/>
</dbReference>
<dbReference type="FunFam" id="3.40.190.290:FF:000001">
    <property type="entry name" value="Transcriptional regulator, LysR family"/>
    <property type="match status" value="1"/>
</dbReference>
<organism evidence="6 7">
    <name type="scientific">Vibrio galatheae</name>
    <dbReference type="NCBI Taxonomy" id="579748"/>
    <lineage>
        <taxon>Bacteria</taxon>
        <taxon>Pseudomonadati</taxon>
        <taxon>Pseudomonadota</taxon>
        <taxon>Gammaproteobacteria</taxon>
        <taxon>Vibrionales</taxon>
        <taxon>Vibrionaceae</taxon>
        <taxon>Vibrio</taxon>
    </lineage>
</organism>
<dbReference type="FunFam" id="1.10.10.10:FF:000001">
    <property type="entry name" value="LysR family transcriptional regulator"/>
    <property type="match status" value="1"/>
</dbReference>
<feature type="domain" description="HTH lysR-type" evidence="5">
    <location>
        <begin position="10"/>
        <end position="59"/>
    </location>
</feature>
<comment type="caution">
    <text evidence="6">The sequence shown here is derived from an EMBL/GenBank/DDBJ whole genome shotgun (WGS) entry which is preliminary data.</text>
</comment>
<dbReference type="InterPro" id="IPR005119">
    <property type="entry name" value="LysR_subst-bd"/>
</dbReference>
<dbReference type="Proteomes" id="UP000033673">
    <property type="component" value="Unassembled WGS sequence"/>
</dbReference>
<dbReference type="Pfam" id="PF00126">
    <property type="entry name" value="HTH_1"/>
    <property type="match status" value="1"/>
</dbReference>
<gene>
    <name evidence="6" type="ORF">TW81_10865</name>
</gene>
<dbReference type="PATRIC" id="fig|579748.3.peg.2240"/>
<dbReference type="OrthoDB" id="9786526at2"/>
<dbReference type="InterPro" id="IPR036388">
    <property type="entry name" value="WH-like_DNA-bd_sf"/>
</dbReference>
<dbReference type="SUPFAM" id="SSF46785">
    <property type="entry name" value="Winged helix' DNA-binding domain"/>
    <property type="match status" value="1"/>
</dbReference>
<keyword evidence="7" id="KW-1185">Reference proteome</keyword>
<dbReference type="GO" id="GO:0006351">
    <property type="term" value="P:DNA-templated transcription"/>
    <property type="evidence" value="ECO:0007669"/>
    <property type="project" value="TreeGrafter"/>
</dbReference>
<proteinExistence type="inferred from homology"/>
<evidence type="ECO:0000313" key="6">
    <source>
        <dbReference type="EMBL" id="KJY82719.1"/>
    </source>
</evidence>
<dbReference type="RefSeq" id="WP_045955744.1">
    <property type="nucleotide sequence ID" value="NZ_JXXV01000018.1"/>
</dbReference>
<keyword evidence="3" id="KW-0238">DNA-binding</keyword>
<comment type="similarity">
    <text evidence="1">Belongs to the LysR transcriptional regulatory family.</text>
</comment>
<dbReference type="AlphaFoldDB" id="A0A0F4NIF7"/>
<reference evidence="6 7" key="1">
    <citation type="journal article" date="2015" name="BMC Genomics">
        <title>Genome mining reveals unlocked bioactive potential of marine Gram-negative bacteria.</title>
        <authorList>
            <person name="Machado H."/>
            <person name="Sonnenschein E.C."/>
            <person name="Melchiorsen J."/>
            <person name="Gram L."/>
        </authorList>
    </citation>
    <scope>NUCLEOTIDE SEQUENCE [LARGE SCALE GENOMIC DNA]</scope>
    <source>
        <strain evidence="6 7">S2757</strain>
    </source>
</reference>
<name>A0A0F4NIF7_9VIBR</name>
<dbReference type="STRING" id="579748.TW81_10865"/>
<accession>A0A0F4NIF7</accession>
<keyword evidence="2" id="KW-0805">Transcription regulation</keyword>
<evidence type="ECO:0000256" key="1">
    <source>
        <dbReference type="ARBA" id="ARBA00009437"/>
    </source>
</evidence>